<dbReference type="InterPro" id="IPR002314">
    <property type="entry name" value="aa-tRNA-synt_IIb"/>
</dbReference>
<evidence type="ECO:0000256" key="8">
    <source>
        <dbReference type="ARBA" id="ARBA00022840"/>
    </source>
</evidence>
<comment type="caution">
    <text evidence="14">The sequence shown here is derived from an EMBL/GenBank/DDBJ whole genome shotgun (WGS) entry which is preliminary data.</text>
</comment>
<evidence type="ECO:0000256" key="10">
    <source>
        <dbReference type="ARBA" id="ARBA00023146"/>
    </source>
</evidence>
<dbReference type="PROSITE" id="PS50862">
    <property type="entry name" value="AA_TRNA_LIGASE_II"/>
    <property type="match status" value="1"/>
</dbReference>
<dbReference type="AlphaFoldDB" id="A0A699ZZB0"/>
<dbReference type="InterPro" id="IPR000738">
    <property type="entry name" value="WHEP-TRS_dom"/>
</dbReference>
<dbReference type="FunFam" id="3.30.40.230:FF:000001">
    <property type="entry name" value="Glycine--tRNA ligase"/>
    <property type="match status" value="1"/>
</dbReference>
<dbReference type="InterPro" id="IPR027031">
    <property type="entry name" value="Gly-tRNA_synthase/POLG2"/>
</dbReference>
<reference evidence="14 15" key="1">
    <citation type="submission" date="2020-02" db="EMBL/GenBank/DDBJ databases">
        <title>Draft genome sequence of Haematococcus lacustris strain NIES-144.</title>
        <authorList>
            <person name="Morimoto D."/>
            <person name="Nakagawa S."/>
            <person name="Yoshida T."/>
            <person name="Sawayama S."/>
        </authorList>
    </citation>
    <scope>NUCLEOTIDE SEQUENCE [LARGE SCALE GENOMIC DNA]</scope>
    <source>
        <strain evidence="14 15">NIES-144</strain>
    </source>
</reference>
<evidence type="ECO:0000256" key="1">
    <source>
        <dbReference type="ARBA" id="ARBA00004496"/>
    </source>
</evidence>
<dbReference type="InterPro" id="IPR009068">
    <property type="entry name" value="uS15_NS1_RNA-bd_sf"/>
</dbReference>
<dbReference type="PROSITE" id="PS51185">
    <property type="entry name" value="WHEP_TRS_2"/>
    <property type="match status" value="1"/>
</dbReference>
<dbReference type="GO" id="GO:0070150">
    <property type="term" value="P:mitochondrial glycyl-tRNA aminoacylation"/>
    <property type="evidence" value="ECO:0007669"/>
    <property type="project" value="TreeGrafter"/>
</dbReference>
<evidence type="ECO:0000313" key="14">
    <source>
        <dbReference type="EMBL" id="GFH23778.1"/>
    </source>
</evidence>
<dbReference type="Pfam" id="PF00458">
    <property type="entry name" value="WHEP-TRS"/>
    <property type="match status" value="1"/>
</dbReference>
<dbReference type="CDD" id="cd01200">
    <property type="entry name" value="WHEPGMRS_RNA"/>
    <property type="match status" value="1"/>
</dbReference>
<feature type="domain" description="WHEP-TRS" evidence="13">
    <location>
        <begin position="10"/>
        <end position="70"/>
    </location>
</feature>
<dbReference type="InterPro" id="IPR033731">
    <property type="entry name" value="GlyRS-like_core"/>
</dbReference>
<evidence type="ECO:0000256" key="2">
    <source>
        <dbReference type="ARBA" id="ARBA00008226"/>
    </source>
</evidence>
<keyword evidence="7" id="KW-0547">Nucleotide-binding</keyword>
<dbReference type="Proteomes" id="UP000485058">
    <property type="component" value="Unassembled WGS sequence"/>
</dbReference>
<dbReference type="GO" id="GO:0005739">
    <property type="term" value="C:mitochondrion"/>
    <property type="evidence" value="ECO:0007669"/>
    <property type="project" value="TreeGrafter"/>
</dbReference>
<dbReference type="CDD" id="cd00774">
    <property type="entry name" value="GlyRS-like_core"/>
    <property type="match status" value="1"/>
</dbReference>
<sequence>MASSEELKQAVIDTHAAIAKQGDTVRSLKADLKDGKVDRAAVDAAISKLQELKVTLETKTKEYEAAGGKMSAQSKEAFRAQLTGTLERRLFYIPSFKIYGSVAGFYDYGPPGCAIKQNMTQAWRNHFVLEEGMLEVECPAVTPEIVLKASGHVDRFTDFMVRDVKTGECYRADHLLEAALEALLDNVKEPPSPEAAKEARDVLASVGELKQDQLGAALEKYSVVSPDTKNEVSDPFPFNLMFKTSIGPKGDLVGFMRPETAQGIFVNFRDLLYYNGGKLPFAAAQIGNSYRNEIAPRAGLLRVREFTQAEIEHFVNPEDKSHPRFQEVADLEPLLYSRELQMGEEKKPKPMKLGEAVAKGIIGNETLAYFIGRTWLFFKRVGIDLGRMRFRQHLQHEMAHYANDCWDGEVKTSY</sequence>
<feature type="domain" description="Aminoacyl-transfer RNA synthetases class-II family profile" evidence="12">
    <location>
        <begin position="81"/>
        <end position="414"/>
    </location>
</feature>
<dbReference type="InterPro" id="IPR006195">
    <property type="entry name" value="aa-tRNA-synth_II"/>
</dbReference>
<keyword evidence="8" id="KW-0067">ATP-binding</keyword>
<dbReference type="InterPro" id="IPR045864">
    <property type="entry name" value="aa-tRNA-synth_II/BPL/LPL"/>
</dbReference>
<evidence type="ECO:0000259" key="12">
    <source>
        <dbReference type="PROSITE" id="PS50862"/>
    </source>
</evidence>
<evidence type="ECO:0000256" key="7">
    <source>
        <dbReference type="ARBA" id="ARBA00022741"/>
    </source>
</evidence>
<dbReference type="GO" id="GO:0004820">
    <property type="term" value="F:glycine-tRNA ligase activity"/>
    <property type="evidence" value="ECO:0007669"/>
    <property type="project" value="UniProtKB-EC"/>
</dbReference>
<evidence type="ECO:0000259" key="13">
    <source>
        <dbReference type="PROSITE" id="PS51185"/>
    </source>
</evidence>
<feature type="non-terminal residue" evidence="14">
    <location>
        <position position="414"/>
    </location>
</feature>
<dbReference type="NCBIfam" id="TIGR00389">
    <property type="entry name" value="glyS_dimeric"/>
    <property type="match status" value="1"/>
</dbReference>
<proteinExistence type="inferred from homology"/>
<evidence type="ECO:0000256" key="6">
    <source>
        <dbReference type="ARBA" id="ARBA00022679"/>
    </source>
</evidence>
<gene>
    <name evidence="14" type="ORF">HaLaN_21449</name>
</gene>
<comment type="subcellular location">
    <subcellularLocation>
        <location evidence="1">Cytoplasm</location>
    </subcellularLocation>
</comment>
<dbReference type="Gene3D" id="3.30.40.230">
    <property type="match status" value="1"/>
</dbReference>
<keyword evidence="9" id="KW-0648">Protein biosynthesis</keyword>
<dbReference type="SUPFAM" id="SSF47060">
    <property type="entry name" value="S15/NS1 RNA-binding domain"/>
    <property type="match status" value="1"/>
</dbReference>
<evidence type="ECO:0000256" key="3">
    <source>
        <dbReference type="ARBA" id="ARBA00011738"/>
    </source>
</evidence>
<dbReference type="PANTHER" id="PTHR10745:SF0">
    <property type="entry name" value="GLYCINE--TRNA LIGASE"/>
    <property type="match status" value="1"/>
</dbReference>
<dbReference type="GO" id="GO:0016740">
    <property type="term" value="F:transferase activity"/>
    <property type="evidence" value="ECO:0007669"/>
    <property type="project" value="UniProtKB-KW"/>
</dbReference>
<dbReference type="Gene3D" id="1.10.287.10">
    <property type="entry name" value="S15/NS1, RNA-binding"/>
    <property type="match status" value="1"/>
</dbReference>
<dbReference type="Gene3D" id="3.30.930.10">
    <property type="entry name" value="Bira Bifunctional Protein, Domain 2"/>
    <property type="match status" value="1"/>
</dbReference>
<name>A0A699ZZB0_HAELA</name>
<dbReference type="GO" id="GO:0005524">
    <property type="term" value="F:ATP binding"/>
    <property type="evidence" value="ECO:0007669"/>
    <property type="project" value="UniProtKB-KW"/>
</dbReference>
<keyword evidence="6" id="KW-0808">Transferase</keyword>
<evidence type="ECO:0000313" key="15">
    <source>
        <dbReference type="Proteomes" id="UP000485058"/>
    </source>
</evidence>
<accession>A0A699ZZB0</accession>
<keyword evidence="10" id="KW-0030">Aminoacyl-tRNA synthetase</keyword>
<dbReference type="SMART" id="SM00991">
    <property type="entry name" value="WHEP-TRS"/>
    <property type="match status" value="1"/>
</dbReference>
<keyword evidence="15" id="KW-1185">Reference proteome</keyword>
<organism evidence="14 15">
    <name type="scientific">Haematococcus lacustris</name>
    <name type="common">Green alga</name>
    <name type="synonym">Haematococcus pluvialis</name>
    <dbReference type="NCBI Taxonomy" id="44745"/>
    <lineage>
        <taxon>Eukaryota</taxon>
        <taxon>Viridiplantae</taxon>
        <taxon>Chlorophyta</taxon>
        <taxon>core chlorophytes</taxon>
        <taxon>Chlorophyceae</taxon>
        <taxon>CS clade</taxon>
        <taxon>Chlamydomonadales</taxon>
        <taxon>Haematococcaceae</taxon>
        <taxon>Haematococcus</taxon>
    </lineage>
</organism>
<dbReference type="EC" id="6.1.1.14" evidence="4"/>
<dbReference type="SUPFAM" id="SSF55681">
    <property type="entry name" value="Class II aaRS and biotin synthetases"/>
    <property type="match status" value="1"/>
</dbReference>
<evidence type="ECO:0000256" key="11">
    <source>
        <dbReference type="ARBA" id="ARBA00030057"/>
    </source>
</evidence>
<evidence type="ECO:0000256" key="9">
    <source>
        <dbReference type="ARBA" id="ARBA00022917"/>
    </source>
</evidence>
<comment type="similarity">
    <text evidence="2">Belongs to the class-II aminoacyl-tRNA synthetase family.</text>
</comment>
<dbReference type="InterPro" id="IPR002315">
    <property type="entry name" value="tRNA-synt_gly"/>
</dbReference>
<protein>
    <recommendedName>
        <fullName evidence="4">glycine--tRNA ligase</fullName>
        <ecNumber evidence="4">6.1.1.14</ecNumber>
    </recommendedName>
    <alternativeName>
        <fullName evidence="11">Diadenosine tetraphosphate synthetase</fullName>
    </alternativeName>
</protein>
<comment type="subunit">
    <text evidence="3">Homodimer.</text>
</comment>
<dbReference type="PRINTS" id="PR01043">
    <property type="entry name" value="TRNASYNTHGLY"/>
</dbReference>
<dbReference type="PANTHER" id="PTHR10745">
    <property type="entry name" value="GLYCYL-TRNA SYNTHETASE/DNA POLYMERASE SUBUNIT GAMMA-2"/>
    <property type="match status" value="1"/>
</dbReference>
<dbReference type="Pfam" id="PF00587">
    <property type="entry name" value="tRNA-synt_2b"/>
    <property type="match status" value="1"/>
</dbReference>
<keyword evidence="5" id="KW-0436">Ligase</keyword>
<evidence type="ECO:0000256" key="5">
    <source>
        <dbReference type="ARBA" id="ARBA00022598"/>
    </source>
</evidence>
<dbReference type="EMBL" id="BLLF01002360">
    <property type="protein sequence ID" value="GFH23778.1"/>
    <property type="molecule type" value="Genomic_DNA"/>
</dbReference>
<evidence type="ECO:0000256" key="4">
    <source>
        <dbReference type="ARBA" id="ARBA00012829"/>
    </source>
</evidence>